<comment type="caution">
    <text evidence="1">The sequence shown here is derived from an EMBL/GenBank/DDBJ whole genome shotgun (WGS) entry which is preliminary data.</text>
</comment>
<protein>
    <submittedName>
        <fullName evidence="1">Uncharacterized protein</fullName>
    </submittedName>
</protein>
<evidence type="ECO:0000313" key="1">
    <source>
        <dbReference type="EMBL" id="GBC97530.1"/>
    </source>
</evidence>
<sequence>MKRWLCLLAATLSVAVSQERWVLRFTPPVGLTLEWRIRMTARRLADGQAQTETTELTVRERVEAVHPDGKIVWSSQIVKGIVDGEPLPLSALERTVAEITPLGLPARPTDLPPPTSDGVDDWLTELMGGIVLAFPQEPVTRGQSWTRKIVVRLKPPNEPRSLTVTYRLEGTETVKGTECLRITVQARTPVRLLWRHRNGSITVTGGTRVEGTYWFDPALGIVRQRRIVLTIGYTRESEVWDGFQFVQTAQFVNQTTEVIAELLTP</sequence>
<gene>
    <name evidence="1" type="ORF">HRbin17_00017</name>
</gene>
<name>A0A2H5X8K6_9BACT</name>
<proteinExistence type="predicted"/>
<organism evidence="1 2">
    <name type="scientific">Candidatus Fervidibacter japonicus</name>
    <dbReference type="NCBI Taxonomy" id="2035412"/>
    <lineage>
        <taxon>Bacteria</taxon>
        <taxon>Candidatus Fervidibacterota</taxon>
        <taxon>Candidatus Fervidibacter</taxon>
    </lineage>
</organism>
<evidence type="ECO:0000313" key="2">
    <source>
        <dbReference type="Proteomes" id="UP000236173"/>
    </source>
</evidence>
<accession>A0A2H5X8K6</accession>
<dbReference type="Proteomes" id="UP000236173">
    <property type="component" value="Unassembled WGS sequence"/>
</dbReference>
<reference evidence="2" key="1">
    <citation type="submission" date="2017-09" db="EMBL/GenBank/DDBJ databases">
        <title>Metaegenomics of thermophilic ammonia-oxidizing enrichment culture.</title>
        <authorList>
            <person name="Kato S."/>
            <person name="Suzuki K."/>
        </authorList>
    </citation>
    <scope>NUCLEOTIDE SEQUENCE [LARGE SCALE GENOMIC DNA]</scope>
</reference>
<dbReference type="EMBL" id="BEHT01000001">
    <property type="protein sequence ID" value="GBC97530.1"/>
    <property type="molecule type" value="Genomic_DNA"/>
</dbReference>
<dbReference type="AlphaFoldDB" id="A0A2H5X8K6"/>